<comment type="caution">
    <text evidence="1">The sequence shown here is derived from an EMBL/GenBank/DDBJ whole genome shotgun (WGS) entry which is preliminary data.</text>
</comment>
<organism evidence="1 2">
    <name type="scientific">Staurois parvus</name>
    <dbReference type="NCBI Taxonomy" id="386267"/>
    <lineage>
        <taxon>Eukaryota</taxon>
        <taxon>Metazoa</taxon>
        <taxon>Chordata</taxon>
        <taxon>Craniata</taxon>
        <taxon>Vertebrata</taxon>
        <taxon>Euteleostomi</taxon>
        <taxon>Amphibia</taxon>
        <taxon>Batrachia</taxon>
        <taxon>Anura</taxon>
        <taxon>Neobatrachia</taxon>
        <taxon>Ranoidea</taxon>
        <taxon>Ranidae</taxon>
        <taxon>Staurois</taxon>
    </lineage>
</organism>
<dbReference type="EMBL" id="CATNWA010016021">
    <property type="protein sequence ID" value="CAI9589060.1"/>
    <property type="molecule type" value="Genomic_DNA"/>
</dbReference>
<evidence type="ECO:0000313" key="2">
    <source>
        <dbReference type="Proteomes" id="UP001162483"/>
    </source>
</evidence>
<protein>
    <submittedName>
        <fullName evidence="1">Uncharacterized protein</fullName>
    </submittedName>
</protein>
<keyword evidence="2" id="KW-1185">Reference proteome</keyword>
<evidence type="ECO:0000313" key="1">
    <source>
        <dbReference type="EMBL" id="CAI9589060.1"/>
    </source>
</evidence>
<gene>
    <name evidence="1" type="ORF">SPARVUS_LOCUS10836245</name>
</gene>
<reference evidence="1" key="1">
    <citation type="submission" date="2023-05" db="EMBL/GenBank/DDBJ databases">
        <authorList>
            <person name="Stuckert A."/>
        </authorList>
    </citation>
    <scope>NUCLEOTIDE SEQUENCE</scope>
</reference>
<name>A0ABN9EW54_9NEOB</name>
<accession>A0ABN9EW54</accession>
<proteinExistence type="predicted"/>
<sequence length="41" mass="4977">MSIETRSRRLPRLCTEVVVQLQSERVCPVLVWWLRRKQKPV</sequence>
<dbReference type="Proteomes" id="UP001162483">
    <property type="component" value="Unassembled WGS sequence"/>
</dbReference>